<reference evidence="3" key="1">
    <citation type="submission" date="2018-08" db="EMBL/GenBank/DDBJ databases">
        <title>Murine metabolic-syndrome-specific gut microbial biobank.</title>
        <authorList>
            <person name="Liu C."/>
        </authorList>
    </citation>
    <scope>NUCLEOTIDE SEQUENCE [LARGE SCALE GENOMIC DNA]</scope>
    <source>
        <strain evidence="3">Z82</strain>
    </source>
</reference>
<accession>A0A7C9NUU7</accession>
<comment type="caution">
    <text evidence="3">The sequence shown here is derived from an EMBL/GenBank/DDBJ whole genome shotgun (WGS) entry which is preliminary data.</text>
</comment>
<dbReference type="InterPro" id="IPR043168">
    <property type="entry name" value="DegV_C"/>
</dbReference>
<gene>
    <name evidence="3" type="ORF">D1639_01275</name>
</gene>
<dbReference type="InterPro" id="IPR003797">
    <property type="entry name" value="DegV"/>
</dbReference>
<dbReference type="EMBL" id="QWKH01000004">
    <property type="protein sequence ID" value="NBI33686.1"/>
    <property type="molecule type" value="Genomic_DNA"/>
</dbReference>
<evidence type="ECO:0000256" key="1">
    <source>
        <dbReference type="ARBA" id="ARBA00003238"/>
    </source>
</evidence>
<dbReference type="Pfam" id="PF02645">
    <property type="entry name" value="DegV"/>
    <property type="match status" value="1"/>
</dbReference>
<protein>
    <submittedName>
        <fullName evidence="3">DegV family protein</fullName>
    </submittedName>
</protein>
<dbReference type="Gene3D" id="3.30.1180.10">
    <property type="match status" value="1"/>
</dbReference>
<dbReference type="AlphaFoldDB" id="A0A7C9NUU7"/>
<dbReference type="PANTHER" id="PTHR33434:SF3">
    <property type="entry name" value="DEGV DOMAIN-CONTAINING PROTEIN YITS"/>
    <property type="match status" value="1"/>
</dbReference>
<dbReference type="InterPro" id="IPR050270">
    <property type="entry name" value="DegV_domain_contain"/>
</dbReference>
<proteinExistence type="predicted"/>
<dbReference type="PROSITE" id="PS51482">
    <property type="entry name" value="DEGV"/>
    <property type="match status" value="1"/>
</dbReference>
<dbReference type="PANTHER" id="PTHR33434">
    <property type="entry name" value="DEGV DOMAIN-CONTAINING PROTEIN DR_1986-RELATED"/>
    <property type="match status" value="1"/>
</dbReference>
<name>A0A7C9NUU7_9BACT</name>
<evidence type="ECO:0000313" key="3">
    <source>
        <dbReference type="EMBL" id="NBI33686.1"/>
    </source>
</evidence>
<keyword evidence="2" id="KW-0446">Lipid-binding</keyword>
<dbReference type="Gene3D" id="3.40.50.10170">
    <property type="match status" value="1"/>
</dbReference>
<dbReference type="GO" id="GO:0008289">
    <property type="term" value="F:lipid binding"/>
    <property type="evidence" value="ECO:0007669"/>
    <property type="project" value="UniProtKB-KW"/>
</dbReference>
<dbReference type="SUPFAM" id="SSF82549">
    <property type="entry name" value="DAK1/DegV-like"/>
    <property type="match status" value="1"/>
</dbReference>
<evidence type="ECO:0000256" key="2">
    <source>
        <dbReference type="ARBA" id="ARBA00023121"/>
    </source>
</evidence>
<comment type="function">
    <text evidence="1">May bind long-chain fatty acids, such as palmitate, and may play a role in lipid transport or fatty acid metabolism.</text>
</comment>
<organism evidence="3">
    <name type="scientific">Muribaculaceae bacterium Z82</name>
    <dbReference type="NCBI Taxonomy" id="2304548"/>
    <lineage>
        <taxon>Bacteria</taxon>
        <taxon>Pseudomonadati</taxon>
        <taxon>Bacteroidota</taxon>
        <taxon>Bacteroidia</taxon>
        <taxon>Bacteroidales</taxon>
        <taxon>Muribaculaceae</taxon>
    </lineage>
</organism>
<dbReference type="NCBIfam" id="TIGR00762">
    <property type="entry name" value="DegV"/>
    <property type="match status" value="1"/>
</dbReference>
<sequence>MAANYKIITDSCSNLLEDTIEQHGLEVLPLTFMVDGEDDVYQSYLKGHTTDLKQFFSMMREGKVFKTSLPTLSQTRELMEGILDGGQDILYIGFSSGLSGTYEATSLLMNELAEAYPDRKLYAVDTLAASGGEGLLVHYAAQMAEQGATIEEVRDWVEEHKLNLAHWFTVDDLMFLFRGGRVSRTSAWAGTLLNIKPILHVDDEGHLIPMEKLRGRKKAIKGLLDHMERTATKPVSEQTVFITHGDCIEDAEALADMIRERFGVKDVVINYIDPVIGAHSGPGTLALFFLADSRN</sequence>